<proteinExistence type="predicted"/>
<dbReference type="PROSITE" id="PS50943">
    <property type="entry name" value="HTH_CROC1"/>
    <property type="match status" value="1"/>
</dbReference>
<feature type="domain" description="HTH cro/C1-type" evidence="2">
    <location>
        <begin position="8"/>
        <end position="62"/>
    </location>
</feature>
<dbReference type="InterPro" id="IPR010982">
    <property type="entry name" value="Lambda_DNA-bd_dom_sf"/>
</dbReference>
<evidence type="ECO:0000313" key="3">
    <source>
        <dbReference type="EMBL" id="SHL51593.1"/>
    </source>
</evidence>
<dbReference type="EMBL" id="FRAH01000124">
    <property type="protein sequence ID" value="SHL51593.1"/>
    <property type="molecule type" value="Genomic_DNA"/>
</dbReference>
<dbReference type="Gene3D" id="1.10.260.40">
    <property type="entry name" value="lambda repressor-like DNA-binding domains"/>
    <property type="match status" value="1"/>
</dbReference>
<sequence length="101" mass="11721">MSDFPQILKTLRRSRKVTQSKLAEALGYGCTAIANYESGRTEPDIDTLLKIANFFEVPVGSLLERENKIYKIDEEVEFVIQKFSQLDREKKDYLLYTLNIL</sequence>
<dbReference type="Proteomes" id="UP000183975">
    <property type="component" value="Unassembled WGS sequence"/>
</dbReference>
<reference evidence="3 4" key="1">
    <citation type="submission" date="2016-11" db="EMBL/GenBank/DDBJ databases">
        <authorList>
            <person name="Jaros S."/>
            <person name="Januszkiewicz K."/>
            <person name="Wedrychowicz H."/>
        </authorList>
    </citation>
    <scope>NUCLEOTIDE SEQUENCE [LARGE SCALE GENOMIC DNA]</scope>
    <source>
        <strain evidence="3 4">DSM 14214</strain>
    </source>
</reference>
<dbReference type="PANTHER" id="PTHR46558">
    <property type="entry name" value="TRACRIPTIONAL REGULATORY PROTEIN-RELATED-RELATED"/>
    <property type="match status" value="1"/>
</dbReference>
<dbReference type="AlphaFoldDB" id="A0A1M7B9I0"/>
<dbReference type="PANTHER" id="PTHR46558:SF11">
    <property type="entry name" value="HTH-TYPE TRANSCRIPTIONAL REGULATOR XRE"/>
    <property type="match status" value="1"/>
</dbReference>
<dbReference type="GO" id="GO:0003677">
    <property type="term" value="F:DNA binding"/>
    <property type="evidence" value="ECO:0007669"/>
    <property type="project" value="UniProtKB-KW"/>
</dbReference>
<name>A0A1M7B9I0_9FIRM</name>
<keyword evidence="1" id="KW-0238">DNA-binding</keyword>
<evidence type="ECO:0000256" key="1">
    <source>
        <dbReference type="ARBA" id="ARBA00023125"/>
    </source>
</evidence>
<accession>A0A1M7B9I0</accession>
<dbReference type="CDD" id="cd00093">
    <property type="entry name" value="HTH_XRE"/>
    <property type="match status" value="1"/>
</dbReference>
<dbReference type="Pfam" id="PF01381">
    <property type="entry name" value="HTH_3"/>
    <property type="match status" value="1"/>
</dbReference>
<dbReference type="SMART" id="SM00530">
    <property type="entry name" value="HTH_XRE"/>
    <property type="match status" value="1"/>
</dbReference>
<evidence type="ECO:0000313" key="4">
    <source>
        <dbReference type="Proteomes" id="UP000183975"/>
    </source>
</evidence>
<dbReference type="SUPFAM" id="SSF47413">
    <property type="entry name" value="lambda repressor-like DNA-binding domains"/>
    <property type="match status" value="1"/>
</dbReference>
<dbReference type="InterPro" id="IPR001387">
    <property type="entry name" value="Cro/C1-type_HTH"/>
</dbReference>
<evidence type="ECO:0000259" key="2">
    <source>
        <dbReference type="PROSITE" id="PS50943"/>
    </source>
</evidence>
<gene>
    <name evidence="3" type="ORF">SAMN02745138_03533</name>
</gene>
<protein>
    <submittedName>
        <fullName evidence="3">Helix-turn-helix</fullName>
    </submittedName>
</protein>
<keyword evidence="4" id="KW-1185">Reference proteome</keyword>
<organism evidence="3 4">
    <name type="scientific">Anaerotignum lactatifermentans DSM 14214</name>
    <dbReference type="NCBI Taxonomy" id="1121323"/>
    <lineage>
        <taxon>Bacteria</taxon>
        <taxon>Bacillati</taxon>
        <taxon>Bacillota</taxon>
        <taxon>Clostridia</taxon>
        <taxon>Lachnospirales</taxon>
        <taxon>Anaerotignaceae</taxon>
        <taxon>Anaerotignum</taxon>
    </lineage>
</organism>